<feature type="non-terminal residue" evidence="2">
    <location>
        <position position="1"/>
    </location>
</feature>
<dbReference type="Proteomes" id="UP000055024">
    <property type="component" value="Unassembled WGS sequence"/>
</dbReference>
<evidence type="ECO:0000313" key="2">
    <source>
        <dbReference type="EMBL" id="KRY63218.1"/>
    </source>
</evidence>
<comment type="caution">
    <text evidence="2">The sequence shown here is derived from an EMBL/GenBank/DDBJ whole genome shotgun (WGS) entry which is preliminary data.</text>
</comment>
<protein>
    <submittedName>
        <fullName evidence="2">Uncharacterized protein</fullName>
    </submittedName>
</protein>
<name>A0A0V1DPY6_9BILA</name>
<proteinExistence type="predicted"/>
<evidence type="ECO:0000313" key="3">
    <source>
        <dbReference type="Proteomes" id="UP000055024"/>
    </source>
</evidence>
<feature type="non-terminal residue" evidence="2">
    <location>
        <position position="58"/>
    </location>
</feature>
<sequence>LPPCPMIAKPCPGVSPRPRRLQAPVPAFTIFAEMTLGGSENLRSTEDAASAPDGSFAP</sequence>
<gene>
    <name evidence="2" type="ORF">T11_3580</name>
</gene>
<dbReference type="AlphaFoldDB" id="A0A0V1DPY6"/>
<organism evidence="2 3">
    <name type="scientific">Trichinella zimbabwensis</name>
    <dbReference type="NCBI Taxonomy" id="268475"/>
    <lineage>
        <taxon>Eukaryota</taxon>
        <taxon>Metazoa</taxon>
        <taxon>Ecdysozoa</taxon>
        <taxon>Nematoda</taxon>
        <taxon>Enoplea</taxon>
        <taxon>Dorylaimia</taxon>
        <taxon>Trichinellida</taxon>
        <taxon>Trichinellidae</taxon>
        <taxon>Trichinella</taxon>
    </lineage>
</organism>
<accession>A0A0V1DPY6</accession>
<evidence type="ECO:0000256" key="1">
    <source>
        <dbReference type="SAM" id="MobiDB-lite"/>
    </source>
</evidence>
<feature type="region of interest" description="Disordered" evidence="1">
    <location>
        <begin position="39"/>
        <end position="58"/>
    </location>
</feature>
<keyword evidence="3" id="KW-1185">Reference proteome</keyword>
<dbReference type="EMBL" id="JYDP01008834">
    <property type="protein sequence ID" value="KRY63218.1"/>
    <property type="molecule type" value="Genomic_DNA"/>
</dbReference>
<reference evidence="2 3" key="1">
    <citation type="submission" date="2015-01" db="EMBL/GenBank/DDBJ databases">
        <title>Evolution of Trichinella species and genotypes.</title>
        <authorList>
            <person name="Korhonen P.K."/>
            <person name="Edoardo P."/>
            <person name="Giuseppe L.R."/>
            <person name="Gasser R.B."/>
        </authorList>
    </citation>
    <scope>NUCLEOTIDE SEQUENCE [LARGE SCALE GENOMIC DNA]</scope>
    <source>
        <strain evidence="2">ISS1029</strain>
    </source>
</reference>